<evidence type="ECO:0000256" key="1">
    <source>
        <dbReference type="SAM" id="Phobius"/>
    </source>
</evidence>
<organism evidence="2 3">
    <name type="scientific">Tetranychus urticae</name>
    <name type="common">Two-spotted spider mite</name>
    <dbReference type="NCBI Taxonomy" id="32264"/>
    <lineage>
        <taxon>Eukaryota</taxon>
        <taxon>Metazoa</taxon>
        <taxon>Ecdysozoa</taxon>
        <taxon>Arthropoda</taxon>
        <taxon>Chelicerata</taxon>
        <taxon>Arachnida</taxon>
        <taxon>Acari</taxon>
        <taxon>Acariformes</taxon>
        <taxon>Trombidiformes</taxon>
        <taxon>Prostigmata</taxon>
        <taxon>Eleutherengona</taxon>
        <taxon>Raphignathae</taxon>
        <taxon>Tetranychoidea</taxon>
        <taxon>Tetranychidae</taxon>
        <taxon>Tetranychus</taxon>
    </lineage>
</organism>
<keyword evidence="1" id="KW-1133">Transmembrane helix</keyword>
<reference evidence="2" key="2">
    <citation type="submission" date="2015-06" db="UniProtKB">
        <authorList>
            <consortium name="EnsemblMetazoa"/>
        </authorList>
    </citation>
    <scope>IDENTIFICATION</scope>
</reference>
<evidence type="ECO:0000313" key="2">
    <source>
        <dbReference type="EnsemblMetazoa" id="tetur14g03630.1"/>
    </source>
</evidence>
<feature type="transmembrane region" description="Helical" evidence="1">
    <location>
        <begin position="6"/>
        <end position="26"/>
    </location>
</feature>
<dbReference type="HOGENOM" id="CLU_3242778_0_0_1"/>
<reference evidence="3" key="1">
    <citation type="submission" date="2011-08" db="EMBL/GenBank/DDBJ databases">
        <authorList>
            <person name="Rombauts S."/>
        </authorList>
    </citation>
    <scope>NUCLEOTIDE SEQUENCE</scope>
    <source>
        <strain evidence="3">London</strain>
    </source>
</reference>
<keyword evidence="1" id="KW-0472">Membrane</keyword>
<dbReference type="EMBL" id="CAEY01000212">
    <property type="status" value="NOT_ANNOTATED_CDS"/>
    <property type="molecule type" value="Genomic_DNA"/>
</dbReference>
<name>T1KLT8_TETUR</name>
<keyword evidence="3" id="KW-1185">Reference proteome</keyword>
<sequence>MKTIMHPFGAYFWVSMPFRSFIYMCYSSKLKLMCGMTNILSGA</sequence>
<keyword evidence="1" id="KW-0812">Transmembrane</keyword>
<proteinExistence type="predicted"/>
<dbReference type="AlphaFoldDB" id="T1KLT8"/>
<dbReference type="EnsemblMetazoa" id="tetur14g03630.1">
    <property type="protein sequence ID" value="tetur14g03630.1"/>
    <property type="gene ID" value="tetur14g03630"/>
</dbReference>
<dbReference type="Proteomes" id="UP000015104">
    <property type="component" value="Unassembled WGS sequence"/>
</dbReference>
<protein>
    <submittedName>
        <fullName evidence="2">Uncharacterized protein</fullName>
    </submittedName>
</protein>
<accession>T1KLT8</accession>
<evidence type="ECO:0000313" key="3">
    <source>
        <dbReference type="Proteomes" id="UP000015104"/>
    </source>
</evidence>